<organism evidence="3 4">
    <name type="scientific">Paenibacillus contaminans</name>
    <dbReference type="NCBI Taxonomy" id="450362"/>
    <lineage>
        <taxon>Bacteria</taxon>
        <taxon>Bacillati</taxon>
        <taxon>Bacillota</taxon>
        <taxon>Bacilli</taxon>
        <taxon>Bacillales</taxon>
        <taxon>Paenibacillaceae</taxon>
        <taxon>Paenibacillus</taxon>
    </lineage>
</organism>
<comment type="caution">
    <text evidence="3">The sequence shown here is derived from an EMBL/GenBank/DDBJ whole genome shotgun (WGS) entry which is preliminary data.</text>
</comment>
<dbReference type="GO" id="GO:0016787">
    <property type="term" value="F:hydrolase activity"/>
    <property type="evidence" value="ECO:0007669"/>
    <property type="project" value="UniProtKB-KW"/>
</dbReference>
<proteinExistence type="predicted"/>
<reference evidence="3 4" key="1">
    <citation type="journal article" date="2009" name="Int. J. Syst. Evol. Microbiol.">
        <title>Paenibacillus contaminans sp. nov., isolated from a contaminated laboratory plate.</title>
        <authorList>
            <person name="Chou J.H."/>
            <person name="Lee J.H."/>
            <person name="Lin M.C."/>
            <person name="Chang P.S."/>
            <person name="Arun A.B."/>
            <person name="Young C.C."/>
            <person name="Chen W.M."/>
        </authorList>
    </citation>
    <scope>NUCLEOTIDE SEQUENCE [LARGE SCALE GENOMIC DNA]</scope>
    <source>
        <strain evidence="3 4">CKOBP-6</strain>
    </source>
</reference>
<evidence type="ECO:0000259" key="2">
    <source>
        <dbReference type="PROSITE" id="PS51462"/>
    </source>
</evidence>
<gene>
    <name evidence="3" type="ORF">DQG23_27760</name>
</gene>
<evidence type="ECO:0000313" key="3">
    <source>
        <dbReference type="EMBL" id="RAV16639.1"/>
    </source>
</evidence>
<sequence>MGAETSVYKQKYPNLFGTYDWGKSVSDFDVYEEIPPERLISNVNIVPFIEDKCVLIRLDNGNWEIPGGTLEANESYKAAIERELIEEAGARLVAPIKVFGAWKFISSAENPYRPHLPHPVYYRVVGYGDVQLISAPVIPEDGEKVAAVEAMTLQEAKQNFLATGRPDLAELYELANDIRRRDAAAD</sequence>
<evidence type="ECO:0000256" key="1">
    <source>
        <dbReference type="ARBA" id="ARBA00022801"/>
    </source>
</evidence>
<dbReference type="OrthoDB" id="3689607at2"/>
<dbReference type="InterPro" id="IPR020084">
    <property type="entry name" value="NUDIX_hydrolase_CS"/>
</dbReference>
<name>A0A329M8Z6_9BACL</name>
<dbReference type="Pfam" id="PF00293">
    <property type="entry name" value="NUDIX"/>
    <property type="match status" value="1"/>
</dbReference>
<dbReference type="PROSITE" id="PS00893">
    <property type="entry name" value="NUDIX_BOX"/>
    <property type="match status" value="1"/>
</dbReference>
<accession>A0A329M8Z6</accession>
<dbReference type="InterPro" id="IPR015797">
    <property type="entry name" value="NUDIX_hydrolase-like_dom_sf"/>
</dbReference>
<protein>
    <submittedName>
        <fullName evidence="3">NUDIX hydrolase</fullName>
    </submittedName>
</protein>
<dbReference type="InterPro" id="IPR000086">
    <property type="entry name" value="NUDIX_hydrolase_dom"/>
</dbReference>
<dbReference type="SUPFAM" id="SSF55811">
    <property type="entry name" value="Nudix"/>
    <property type="match status" value="1"/>
</dbReference>
<keyword evidence="4" id="KW-1185">Reference proteome</keyword>
<dbReference type="Proteomes" id="UP000250369">
    <property type="component" value="Unassembled WGS sequence"/>
</dbReference>
<dbReference type="RefSeq" id="WP_113034299.1">
    <property type="nucleotide sequence ID" value="NZ_QMFB01000020.1"/>
</dbReference>
<feature type="domain" description="Nudix hydrolase" evidence="2">
    <location>
        <begin position="38"/>
        <end position="174"/>
    </location>
</feature>
<dbReference type="AlphaFoldDB" id="A0A329M8Z6"/>
<evidence type="ECO:0000313" key="4">
    <source>
        <dbReference type="Proteomes" id="UP000250369"/>
    </source>
</evidence>
<dbReference type="Gene3D" id="3.90.79.10">
    <property type="entry name" value="Nucleoside Triphosphate Pyrophosphohydrolase"/>
    <property type="match status" value="1"/>
</dbReference>
<dbReference type="PROSITE" id="PS51462">
    <property type="entry name" value="NUDIX"/>
    <property type="match status" value="1"/>
</dbReference>
<keyword evidence="1 3" id="KW-0378">Hydrolase</keyword>
<dbReference type="EMBL" id="QMFB01000020">
    <property type="protein sequence ID" value="RAV16639.1"/>
    <property type="molecule type" value="Genomic_DNA"/>
</dbReference>
<dbReference type="CDD" id="cd02883">
    <property type="entry name" value="NUDIX_Hydrolase"/>
    <property type="match status" value="1"/>
</dbReference>